<protein>
    <recommendedName>
        <fullName evidence="3">Tetratricopeptide repeat protein</fullName>
    </recommendedName>
</protein>
<dbReference type="Proteomes" id="UP000422644">
    <property type="component" value="Chromosome"/>
</dbReference>
<gene>
    <name evidence="1" type="ORF">JMUB3870_0550</name>
</gene>
<accession>A0A510K3Q7</accession>
<proteinExistence type="predicted"/>
<evidence type="ECO:0000313" key="2">
    <source>
        <dbReference type="Proteomes" id="UP000422644"/>
    </source>
</evidence>
<dbReference type="SUPFAM" id="SSF48452">
    <property type="entry name" value="TPR-like"/>
    <property type="match status" value="1"/>
</dbReference>
<organism evidence="1 2">
    <name type="scientific">Leptotrichia trevisanii</name>
    <dbReference type="NCBI Taxonomy" id="109328"/>
    <lineage>
        <taxon>Bacteria</taxon>
        <taxon>Fusobacteriati</taxon>
        <taxon>Fusobacteriota</taxon>
        <taxon>Fusobacteriia</taxon>
        <taxon>Fusobacteriales</taxon>
        <taxon>Leptotrichiaceae</taxon>
        <taxon>Leptotrichia</taxon>
    </lineage>
</organism>
<dbReference type="AlphaFoldDB" id="A0A510K3Q7"/>
<dbReference type="RefSeq" id="WP_155282430.1">
    <property type="nucleotide sequence ID" value="NZ_AP019831.1"/>
</dbReference>
<reference evidence="1 2" key="1">
    <citation type="submission" date="2019-07" db="EMBL/GenBank/DDBJ databases">
        <title>Complete Genome Sequence of Leptotrichia trevisanii Strain JMUB3870.</title>
        <authorList>
            <person name="Watanabe S."/>
            <person name="Cui L."/>
        </authorList>
    </citation>
    <scope>NUCLEOTIDE SEQUENCE [LARGE SCALE GENOMIC DNA]</scope>
    <source>
        <strain evidence="1 2">JMUB3870</strain>
    </source>
</reference>
<evidence type="ECO:0008006" key="3">
    <source>
        <dbReference type="Google" id="ProtNLM"/>
    </source>
</evidence>
<evidence type="ECO:0000313" key="1">
    <source>
        <dbReference type="EMBL" id="BBM44443.1"/>
    </source>
</evidence>
<dbReference type="InterPro" id="IPR011990">
    <property type="entry name" value="TPR-like_helical_dom_sf"/>
</dbReference>
<dbReference type="OrthoDB" id="79295at2"/>
<dbReference type="EMBL" id="AP019831">
    <property type="protein sequence ID" value="BBM44443.1"/>
    <property type="molecule type" value="Genomic_DNA"/>
</dbReference>
<keyword evidence="2" id="KW-1185">Reference proteome</keyword>
<name>A0A510K3Q7_9FUSO</name>
<sequence>MKKIIYTITVFLTMCFGLNAYTLRENVKETLSKRGVKQNIIDETSDFLLDSRGEMSIIPQQDEIDSLIAKAEMLLKKDRNNIVVKQYLSTMYLKKGGNKNTLKAQKINEENLKDKGITDFERWSVTGLYYYQIGEKKKAQTYFNKIKEKYKDKPAVYNLIEIVTMDIDMLKDSKDFNEFMVNTATNEKKMTKMQEIAKKQVEKIKIVKDFFQTEENKREFGVVDELVYSFDLLLNLSKINEIMQKDLKQAGGFKTKTVKEATDYYLKNVANNEKMTEDSIKYSIILENMYLRIISTLVSADEKESTDFSNKLEKSKLYEIMKKLEE</sequence>